<evidence type="ECO:0000313" key="2">
    <source>
        <dbReference type="EMBL" id="KAL2801628.1"/>
    </source>
</evidence>
<organism evidence="2 3">
    <name type="scientific">Aspergillus granulosus</name>
    <dbReference type="NCBI Taxonomy" id="176169"/>
    <lineage>
        <taxon>Eukaryota</taxon>
        <taxon>Fungi</taxon>
        <taxon>Dikarya</taxon>
        <taxon>Ascomycota</taxon>
        <taxon>Pezizomycotina</taxon>
        <taxon>Eurotiomycetes</taxon>
        <taxon>Eurotiomycetidae</taxon>
        <taxon>Eurotiales</taxon>
        <taxon>Aspergillaceae</taxon>
        <taxon>Aspergillus</taxon>
        <taxon>Aspergillus subgen. Nidulantes</taxon>
    </lineage>
</organism>
<evidence type="ECO:0000256" key="1">
    <source>
        <dbReference type="SAM" id="MobiDB-lite"/>
    </source>
</evidence>
<protein>
    <submittedName>
        <fullName evidence="2">Uncharacterized protein</fullName>
    </submittedName>
</protein>
<reference evidence="2 3" key="1">
    <citation type="submission" date="2024-07" db="EMBL/GenBank/DDBJ databases">
        <title>Section-level genome sequencing and comparative genomics of Aspergillus sections Usti and Cavernicolus.</title>
        <authorList>
            <consortium name="Lawrence Berkeley National Laboratory"/>
            <person name="Nybo J.L."/>
            <person name="Vesth T.C."/>
            <person name="Theobald S."/>
            <person name="Frisvad J.C."/>
            <person name="Larsen T.O."/>
            <person name="Kjaerboelling I."/>
            <person name="Rothschild-Mancinelli K."/>
            <person name="Lyhne E.K."/>
            <person name="Kogle M.E."/>
            <person name="Barry K."/>
            <person name="Clum A."/>
            <person name="Na H."/>
            <person name="Ledsgaard L."/>
            <person name="Lin J."/>
            <person name="Lipzen A."/>
            <person name="Kuo A."/>
            <person name="Riley R."/>
            <person name="Mondo S."/>
            <person name="Labutti K."/>
            <person name="Haridas S."/>
            <person name="Pangalinan J."/>
            <person name="Salamov A.A."/>
            <person name="Simmons B.A."/>
            <person name="Magnuson J.K."/>
            <person name="Chen J."/>
            <person name="Drula E."/>
            <person name="Henrissat B."/>
            <person name="Wiebenga A."/>
            <person name="Lubbers R.J."/>
            <person name="Gomes A.C."/>
            <person name="Makela M.R."/>
            <person name="Stajich J."/>
            <person name="Grigoriev I.V."/>
            <person name="Mortensen U.H."/>
            <person name="De Vries R.P."/>
            <person name="Baker S.E."/>
            <person name="Andersen M.R."/>
        </authorList>
    </citation>
    <scope>NUCLEOTIDE SEQUENCE [LARGE SCALE GENOMIC DNA]</scope>
    <source>
        <strain evidence="2 3">CBS 588.65</strain>
    </source>
</reference>
<gene>
    <name evidence="2" type="ORF">BJX63DRAFT_416906</name>
</gene>
<dbReference type="Proteomes" id="UP001610334">
    <property type="component" value="Unassembled WGS sequence"/>
</dbReference>
<comment type="caution">
    <text evidence="2">The sequence shown here is derived from an EMBL/GenBank/DDBJ whole genome shotgun (WGS) entry which is preliminary data.</text>
</comment>
<keyword evidence="3" id="KW-1185">Reference proteome</keyword>
<dbReference type="EMBL" id="JBFXLT010000284">
    <property type="protein sequence ID" value="KAL2801628.1"/>
    <property type="molecule type" value="Genomic_DNA"/>
</dbReference>
<name>A0ABR4GRD3_9EURO</name>
<feature type="region of interest" description="Disordered" evidence="1">
    <location>
        <begin position="112"/>
        <end position="141"/>
    </location>
</feature>
<feature type="compositionally biased region" description="Low complexity" evidence="1">
    <location>
        <begin position="112"/>
        <end position="122"/>
    </location>
</feature>
<sequence length="168" mass="18200">MRPAPPPPGSAQKGITAVHSLLPSRPHPVAGLPAIPPTFSHFQNSFIPSHPLITEVPVLQTLSSPHPLSARLPPQEGGSAFNPFRNSLQPLRPHLAQSIALFNIRPTTTISSPPSVASAPLPARKKRPAGFPLRPKTKRLHTTDPNKLEECLTLALRFLHSSDEGFVW</sequence>
<accession>A0ABR4GRD3</accession>
<evidence type="ECO:0000313" key="3">
    <source>
        <dbReference type="Proteomes" id="UP001610334"/>
    </source>
</evidence>
<proteinExistence type="predicted"/>